<dbReference type="Gene3D" id="3.60.110.10">
    <property type="entry name" value="Carbon-nitrogen hydrolase"/>
    <property type="match status" value="1"/>
</dbReference>
<comment type="caution">
    <text evidence="10">The sequence shown here is derived from an EMBL/GenBank/DDBJ whole genome shotgun (WGS) entry which is preliminary data.</text>
</comment>
<comment type="pathway">
    <text evidence="8">Protein modification; lipoprotein biosynthesis (N-acyl transfer).</text>
</comment>
<dbReference type="GO" id="GO:0016410">
    <property type="term" value="F:N-acyltransferase activity"/>
    <property type="evidence" value="ECO:0007669"/>
    <property type="project" value="UniProtKB-UniRule"/>
</dbReference>
<feature type="domain" description="CN hydrolase" evidence="9">
    <location>
        <begin position="224"/>
        <end position="470"/>
    </location>
</feature>
<dbReference type="EC" id="2.3.1.269" evidence="8"/>
<dbReference type="GO" id="GO:0005886">
    <property type="term" value="C:plasma membrane"/>
    <property type="evidence" value="ECO:0007669"/>
    <property type="project" value="UniProtKB-SubCell"/>
</dbReference>
<comment type="function">
    <text evidence="8">Catalyzes the phospholipid dependent N-acylation of the N-terminal cysteine of apolipoprotein, the last step in lipoprotein maturation.</text>
</comment>
<sequence>MLALVSGMCMALGTAPTSAWFLAWIAIAPLWVLIVTTPKQIKTVAFYSLAWGIGYHGFALFWITGVHPMTWLGVPWLASLGIATFCLVFITLWGAAIVTMWGIGMVTLTPLTNPPLRILIGTALWCGLEGLWSQGPLFWSSISYTQSPNNLFILHLGQLSGPSTITAAILIVNGCLAQAYLTWRRDRRLTARYLSFAGSLLLGFHLIGWGLYNRPLAQLPNTALRVGIIQGNIPNEIKLSPTGWQKAIEGYTTGYQALADSGAQAVLTPEGALPFSWEEVKNTSFYAAVLEKKVVAWLGAFADRGSNSYSNALLTVTGSGEILSRYDKVKLVPLGEYIPFKEVLGGLINRLSPLQATQIPGAENQVFDTPFGKAIAAICYESAFSQIFRYQAAIGGEFILSASNDAHYSPTMPAQHHALDIMRAIETQRWTLRAVNTGYSGVIDPHGKTVWLSQLKTYQTHIATIFRLTTQTLYVRWGDWLTPSLLIAAGVGYFSLRFRAF</sequence>
<dbReference type="GO" id="GO:0006508">
    <property type="term" value="P:proteolysis"/>
    <property type="evidence" value="ECO:0007669"/>
    <property type="project" value="InterPro"/>
</dbReference>
<evidence type="ECO:0000256" key="4">
    <source>
        <dbReference type="ARBA" id="ARBA00022692"/>
    </source>
</evidence>
<dbReference type="GO" id="GO:0004190">
    <property type="term" value="F:aspartic-type endopeptidase activity"/>
    <property type="evidence" value="ECO:0007669"/>
    <property type="project" value="InterPro"/>
</dbReference>
<feature type="transmembrane region" description="Helical" evidence="8">
    <location>
        <begin position="116"/>
        <end position="139"/>
    </location>
</feature>
<reference evidence="10 11" key="1">
    <citation type="submission" date="2018-02" db="EMBL/GenBank/DDBJ databases">
        <authorList>
            <person name="Cohen D.B."/>
            <person name="Kent A.D."/>
        </authorList>
    </citation>
    <scope>NUCLEOTIDE SEQUENCE [LARGE SCALE GENOMIC DNA]</scope>
    <source>
        <strain evidence="10 11">CCAP 1448/3</strain>
    </source>
</reference>
<dbReference type="Proteomes" id="UP000238762">
    <property type="component" value="Unassembled WGS sequence"/>
</dbReference>
<accession>A0A2T1C061</accession>
<dbReference type="InterPro" id="IPR003010">
    <property type="entry name" value="C-N_Hydrolase"/>
</dbReference>
<dbReference type="NCBIfam" id="TIGR00546">
    <property type="entry name" value="lnt"/>
    <property type="match status" value="1"/>
</dbReference>
<comment type="catalytic activity">
    <reaction evidence="8">
        <text>N-terminal S-1,2-diacyl-sn-glyceryl-L-cysteinyl-[lipoprotein] + a glycerophospholipid = N-acyl-S-1,2-diacyl-sn-glyceryl-L-cysteinyl-[lipoprotein] + a 2-acyl-sn-glycero-3-phospholipid + H(+)</text>
        <dbReference type="Rhea" id="RHEA:48228"/>
        <dbReference type="Rhea" id="RHEA-COMP:14681"/>
        <dbReference type="Rhea" id="RHEA-COMP:14684"/>
        <dbReference type="ChEBI" id="CHEBI:15378"/>
        <dbReference type="ChEBI" id="CHEBI:136912"/>
        <dbReference type="ChEBI" id="CHEBI:140656"/>
        <dbReference type="ChEBI" id="CHEBI:140657"/>
        <dbReference type="ChEBI" id="CHEBI:140660"/>
        <dbReference type="EC" id="2.3.1.269"/>
    </reaction>
</comment>
<dbReference type="InterPro" id="IPR004563">
    <property type="entry name" value="Apolipo_AcylTrfase"/>
</dbReference>
<feature type="transmembrane region" description="Helical" evidence="8">
    <location>
        <begin position="76"/>
        <end position="104"/>
    </location>
</feature>
<name>A0A2T1C061_9CYAN</name>
<comment type="subcellular location">
    <subcellularLocation>
        <location evidence="1 8">Cell membrane</location>
        <topology evidence="1 8">Multi-pass membrane protein</topology>
    </subcellularLocation>
</comment>
<evidence type="ECO:0000256" key="8">
    <source>
        <dbReference type="HAMAP-Rule" id="MF_01148"/>
    </source>
</evidence>
<dbReference type="GO" id="GO:0042158">
    <property type="term" value="P:lipoprotein biosynthetic process"/>
    <property type="evidence" value="ECO:0007669"/>
    <property type="project" value="UniProtKB-UniRule"/>
</dbReference>
<dbReference type="CDD" id="cd07571">
    <property type="entry name" value="ALP_N-acyl_transferase"/>
    <property type="match status" value="1"/>
</dbReference>
<evidence type="ECO:0000256" key="1">
    <source>
        <dbReference type="ARBA" id="ARBA00004651"/>
    </source>
</evidence>
<keyword evidence="10" id="KW-0449">Lipoprotein</keyword>
<keyword evidence="4 8" id="KW-0812">Transmembrane</keyword>
<comment type="similarity">
    <text evidence="8">Belongs to the CN hydrolase family. Apolipoprotein N-acyltransferase subfamily.</text>
</comment>
<evidence type="ECO:0000313" key="10">
    <source>
        <dbReference type="EMBL" id="PSB01659.1"/>
    </source>
</evidence>
<evidence type="ECO:0000256" key="6">
    <source>
        <dbReference type="ARBA" id="ARBA00023136"/>
    </source>
</evidence>
<dbReference type="InterPro" id="IPR045378">
    <property type="entry name" value="LNT_N"/>
</dbReference>
<protein>
    <recommendedName>
        <fullName evidence="8">Apolipoprotein N-acyltransferase</fullName>
        <shortName evidence="8">ALP N-acyltransferase</shortName>
        <ecNumber evidence="8">2.3.1.269</ecNumber>
    </recommendedName>
</protein>
<organism evidence="10 11">
    <name type="scientific">Merismopedia glauca CCAP 1448/3</name>
    <dbReference type="NCBI Taxonomy" id="1296344"/>
    <lineage>
        <taxon>Bacteria</taxon>
        <taxon>Bacillati</taxon>
        <taxon>Cyanobacteriota</taxon>
        <taxon>Cyanophyceae</taxon>
        <taxon>Synechococcales</taxon>
        <taxon>Merismopediaceae</taxon>
        <taxon>Merismopedia</taxon>
    </lineage>
</organism>
<feature type="transmembrane region" description="Helical" evidence="8">
    <location>
        <begin position="193"/>
        <end position="212"/>
    </location>
</feature>
<proteinExistence type="inferred from homology"/>
<evidence type="ECO:0000259" key="9">
    <source>
        <dbReference type="PROSITE" id="PS50263"/>
    </source>
</evidence>
<gene>
    <name evidence="8" type="primary">lnt</name>
    <name evidence="10" type="ORF">C7B64_17240</name>
</gene>
<evidence type="ECO:0000256" key="7">
    <source>
        <dbReference type="ARBA" id="ARBA00023315"/>
    </source>
</evidence>
<keyword evidence="11" id="KW-1185">Reference proteome</keyword>
<keyword evidence="5 8" id="KW-1133">Transmembrane helix</keyword>
<dbReference type="Pfam" id="PF20154">
    <property type="entry name" value="LNT_N"/>
    <property type="match status" value="1"/>
</dbReference>
<dbReference type="AlphaFoldDB" id="A0A2T1C061"/>
<keyword evidence="3 8" id="KW-0808">Transferase</keyword>
<evidence type="ECO:0000256" key="2">
    <source>
        <dbReference type="ARBA" id="ARBA00022475"/>
    </source>
</evidence>
<dbReference type="InterPro" id="IPR001969">
    <property type="entry name" value="Aspartic_peptidase_AS"/>
</dbReference>
<reference evidence="10 11" key="2">
    <citation type="submission" date="2018-03" db="EMBL/GenBank/DDBJ databases">
        <title>The ancient ancestry and fast evolution of plastids.</title>
        <authorList>
            <person name="Moore K.R."/>
            <person name="Magnabosco C."/>
            <person name="Momper L."/>
            <person name="Gold D.A."/>
            <person name="Bosak T."/>
            <person name="Fournier G.P."/>
        </authorList>
    </citation>
    <scope>NUCLEOTIDE SEQUENCE [LARGE SCALE GENOMIC DNA]</scope>
    <source>
        <strain evidence="10 11">CCAP 1448/3</strain>
    </source>
</reference>
<dbReference type="SUPFAM" id="SSF56317">
    <property type="entry name" value="Carbon-nitrogen hydrolase"/>
    <property type="match status" value="1"/>
</dbReference>
<dbReference type="OrthoDB" id="9804277at2"/>
<dbReference type="InterPro" id="IPR036526">
    <property type="entry name" value="C-N_Hydrolase_sf"/>
</dbReference>
<dbReference type="PROSITE" id="PS50263">
    <property type="entry name" value="CN_HYDROLASE"/>
    <property type="match status" value="1"/>
</dbReference>
<dbReference type="EMBL" id="PVWJ01000095">
    <property type="protein sequence ID" value="PSB01659.1"/>
    <property type="molecule type" value="Genomic_DNA"/>
</dbReference>
<keyword evidence="2 8" id="KW-1003">Cell membrane</keyword>
<feature type="transmembrane region" description="Helical" evidence="8">
    <location>
        <begin position="20"/>
        <end position="37"/>
    </location>
</feature>
<evidence type="ECO:0000313" key="11">
    <source>
        <dbReference type="Proteomes" id="UP000238762"/>
    </source>
</evidence>
<evidence type="ECO:0000256" key="3">
    <source>
        <dbReference type="ARBA" id="ARBA00022679"/>
    </source>
</evidence>
<feature type="transmembrane region" description="Helical" evidence="8">
    <location>
        <begin position="159"/>
        <end position="181"/>
    </location>
</feature>
<dbReference type="Pfam" id="PF00795">
    <property type="entry name" value="CN_hydrolase"/>
    <property type="match status" value="1"/>
</dbReference>
<evidence type="ECO:0000256" key="5">
    <source>
        <dbReference type="ARBA" id="ARBA00022989"/>
    </source>
</evidence>
<dbReference type="PANTHER" id="PTHR38686">
    <property type="entry name" value="APOLIPOPROTEIN N-ACYLTRANSFERASE"/>
    <property type="match status" value="1"/>
</dbReference>
<dbReference type="PROSITE" id="PS00141">
    <property type="entry name" value="ASP_PROTEASE"/>
    <property type="match status" value="1"/>
</dbReference>
<keyword evidence="6 8" id="KW-0472">Membrane</keyword>
<dbReference type="HAMAP" id="MF_01148">
    <property type="entry name" value="Lnt"/>
    <property type="match status" value="1"/>
</dbReference>
<dbReference type="UniPathway" id="UPA00666"/>
<dbReference type="PANTHER" id="PTHR38686:SF1">
    <property type="entry name" value="APOLIPOPROTEIN N-ACYLTRANSFERASE"/>
    <property type="match status" value="1"/>
</dbReference>
<keyword evidence="7 8" id="KW-0012">Acyltransferase</keyword>
<feature type="transmembrane region" description="Helical" evidence="8">
    <location>
        <begin position="44"/>
        <end position="64"/>
    </location>
</feature>